<gene>
    <name evidence="2" type="ordered locus">PECL_759</name>
</gene>
<dbReference type="Pfam" id="PF07314">
    <property type="entry name" value="Lit"/>
    <property type="match status" value="1"/>
</dbReference>
<evidence type="ECO:0008006" key="4">
    <source>
        <dbReference type="Google" id="ProtNLM"/>
    </source>
</evidence>
<evidence type="ECO:0000313" key="3">
    <source>
        <dbReference type="Proteomes" id="UP000005444"/>
    </source>
</evidence>
<dbReference type="EMBL" id="CP003137">
    <property type="protein sequence ID" value="AEV95049.1"/>
    <property type="molecule type" value="Genomic_DNA"/>
</dbReference>
<evidence type="ECO:0000256" key="1">
    <source>
        <dbReference type="SAM" id="Phobius"/>
    </source>
</evidence>
<protein>
    <recommendedName>
        <fullName evidence="4">TIGR01906 family membrane protein</fullName>
    </recommendedName>
</protein>
<keyword evidence="1" id="KW-1133">Transmembrane helix</keyword>
<feature type="transmembrane region" description="Helical" evidence="1">
    <location>
        <begin position="9"/>
        <end position="35"/>
    </location>
</feature>
<evidence type="ECO:0000313" key="2">
    <source>
        <dbReference type="EMBL" id="AEV95049.1"/>
    </source>
</evidence>
<dbReference type="KEGG" id="pce:PECL_759"/>
<dbReference type="HOGENOM" id="CLU_093826_1_1_9"/>
<dbReference type="Proteomes" id="UP000005444">
    <property type="component" value="Chromosome"/>
</dbReference>
<dbReference type="InterPro" id="IPR010178">
    <property type="entry name" value="Lit"/>
</dbReference>
<proteinExistence type="predicted"/>
<dbReference type="AlphaFoldDB" id="G8PCR4"/>
<dbReference type="RefSeq" id="WP_014215246.1">
    <property type="nucleotide sequence ID" value="NC_016605.1"/>
</dbReference>
<organism evidence="2 3">
    <name type="scientific">Pediococcus claussenii (strain ATCC BAA-344 / DSM 14800 / JCM 18046 / KCTC 3811 / LMG 21948 / P06)</name>
    <dbReference type="NCBI Taxonomy" id="701521"/>
    <lineage>
        <taxon>Bacteria</taxon>
        <taxon>Bacillati</taxon>
        <taxon>Bacillota</taxon>
        <taxon>Bacilli</taxon>
        <taxon>Lactobacillales</taxon>
        <taxon>Lactobacillaceae</taxon>
        <taxon>Pediococcus</taxon>
    </lineage>
</organism>
<name>G8PCR4_PEDCP</name>
<sequence length="210" mass="25073">MVGFEKLKYIWTVGILYLFGLASSIFLTINSFFLFDWSIKFDQLSETVGMSGKLIKHNYLQLLSYLELPWINKLKMQSFNSSPHGLEHMREVKQLFLLNSVILLILIVLLFLTWRSLNKSQEWWKYYGVMKWSYLVPLVASGLILINFDQFFIMFHRILFRNNYWIFDPSLDPVINILTDNFFMACFLMGLIYFELFIGLINWKIKRTLD</sequence>
<dbReference type="PATRIC" id="fig|701521.8.peg.727"/>
<dbReference type="eggNOG" id="COG4478">
    <property type="taxonomic scope" value="Bacteria"/>
</dbReference>
<dbReference type="NCBIfam" id="TIGR01906">
    <property type="entry name" value="integ_TIGR01906"/>
    <property type="match status" value="1"/>
</dbReference>
<feature type="transmembrane region" description="Helical" evidence="1">
    <location>
        <begin position="134"/>
        <end position="155"/>
    </location>
</feature>
<keyword evidence="1" id="KW-0472">Membrane</keyword>
<dbReference type="STRING" id="701521.PECL_759"/>
<accession>G8PCR4</accession>
<feature type="transmembrane region" description="Helical" evidence="1">
    <location>
        <begin position="182"/>
        <end position="203"/>
    </location>
</feature>
<reference evidence="2 3" key="1">
    <citation type="journal article" date="2012" name="J. Bacteriol.">
        <title>Complete Genome Sequence of the Beer Spoilage Organism Pediococcus claussenii ATCC BAA-344T.</title>
        <authorList>
            <person name="Pittet V."/>
            <person name="Abegunde T."/>
            <person name="Marfleet T."/>
            <person name="Haakensen M."/>
            <person name="Morrow K."/>
            <person name="Jayaprakash T."/>
            <person name="Schroeder K."/>
            <person name="Trost B."/>
            <person name="Byrns S."/>
            <person name="Bergsveinson J."/>
            <person name="Kusalik A."/>
            <person name="Ziola B."/>
        </authorList>
    </citation>
    <scope>NUCLEOTIDE SEQUENCE [LARGE SCALE GENOMIC DNA]</scope>
    <source>
        <strain evidence="2 3">ATCC BAA-344</strain>
    </source>
</reference>
<feature type="transmembrane region" description="Helical" evidence="1">
    <location>
        <begin position="95"/>
        <end position="114"/>
    </location>
</feature>
<keyword evidence="3" id="KW-1185">Reference proteome</keyword>
<keyword evidence="1" id="KW-0812">Transmembrane</keyword>